<accession>A0A9P7CEQ8</accession>
<reference evidence="1 2" key="1">
    <citation type="journal article" date="2020" name="Microb. Genom.">
        <title>Genetic diversity of clinical and environmental Mucorales isolates obtained from an investigation of mucormycosis cases among solid organ transplant recipients.</title>
        <authorList>
            <person name="Nguyen M.H."/>
            <person name="Kaul D."/>
            <person name="Muto C."/>
            <person name="Cheng S.J."/>
            <person name="Richter R.A."/>
            <person name="Bruno V.M."/>
            <person name="Liu G."/>
            <person name="Beyhan S."/>
            <person name="Sundermann A.J."/>
            <person name="Mounaud S."/>
            <person name="Pasculle A.W."/>
            <person name="Nierman W.C."/>
            <person name="Driscoll E."/>
            <person name="Cumbie R."/>
            <person name="Clancy C.J."/>
            <person name="Dupont C.L."/>
        </authorList>
    </citation>
    <scope>NUCLEOTIDE SEQUENCE [LARGE SCALE GENOMIC DNA]</scope>
    <source>
        <strain evidence="1 2">GL24</strain>
    </source>
</reference>
<gene>
    <name evidence="1" type="ORF">G6F50_013362</name>
</gene>
<name>A0A9P7CEQ8_9FUNG</name>
<protein>
    <submittedName>
        <fullName evidence="1">Uncharacterized protein</fullName>
    </submittedName>
</protein>
<proteinExistence type="predicted"/>
<organism evidence="1 2">
    <name type="scientific">Rhizopus delemar</name>
    <dbReference type="NCBI Taxonomy" id="936053"/>
    <lineage>
        <taxon>Eukaryota</taxon>
        <taxon>Fungi</taxon>
        <taxon>Fungi incertae sedis</taxon>
        <taxon>Mucoromycota</taxon>
        <taxon>Mucoromycotina</taxon>
        <taxon>Mucoromycetes</taxon>
        <taxon>Mucorales</taxon>
        <taxon>Mucorineae</taxon>
        <taxon>Rhizopodaceae</taxon>
        <taxon>Rhizopus</taxon>
    </lineage>
</organism>
<keyword evidence="2" id="KW-1185">Reference proteome</keyword>
<evidence type="ECO:0000313" key="1">
    <source>
        <dbReference type="EMBL" id="KAG1549359.1"/>
    </source>
</evidence>
<evidence type="ECO:0000313" key="2">
    <source>
        <dbReference type="Proteomes" id="UP000740926"/>
    </source>
</evidence>
<dbReference type="Proteomes" id="UP000740926">
    <property type="component" value="Unassembled WGS sequence"/>
</dbReference>
<comment type="caution">
    <text evidence="1">The sequence shown here is derived from an EMBL/GenBank/DDBJ whole genome shotgun (WGS) entry which is preliminary data.</text>
</comment>
<dbReference type="AlphaFoldDB" id="A0A9P7CEQ8"/>
<dbReference type="EMBL" id="JAANIU010005186">
    <property type="protein sequence ID" value="KAG1549359.1"/>
    <property type="molecule type" value="Genomic_DNA"/>
</dbReference>
<sequence length="302" mass="32724">MEQDDAALFLVHLVQHALHDRFRHRIGPVHRVDVPHDRLQARFVEQLQAFGVARAIGEAEQRCTLAVDVLQQCVGVQHLLAQRIAGGARELGVGQAVVAHRIALFHQAAADLGHRPEADLAITLDLAQVATHLEEHARYVVALEDGHHFIGVGLVRAIVEGQHHGLRRQVAAEDLAVAVLHRHRVRLDHPVVAQDRFAAVVLVQVGDVVVPLLALQFDGTGALEAAEDPGQFLVVVALDFIECFQVFADALIAQHFAEGQAIGVEQFRCRFDVVQNGAEGGEALGAGTAQQGVELRGDGRTL</sequence>